<organism evidence="2 3">
    <name type="scientific">Caenorhabditis bovis</name>
    <dbReference type="NCBI Taxonomy" id="2654633"/>
    <lineage>
        <taxon>Eukaryota</taxon>
        <taxon>Metazoa</taxon>
        <taxon>Ecdysozoa</taxon>
        <taxon>Nematoda</taxon>
        <taxon>Chromadorea</taxon>
        <taxon>Rhabditida</taxon>
        <taxon>Rhabditina</taxon>
        <taxon>Rhabditomorpha</taxon>
        <taxon>Rhabditoidea</taxon>
        <taxon>Rhabditidae</taxon>
        <taxon>Peloderinae</taxon>
        <taxon>Caenorhabditis</taxon>
    </lineage>
</organism>
<evidence type="ECO:0000313" key="2">
    <source>
        <dbReference type="EMBL" id="CAB3399893.1"/>
    </source>
</evidence>
<dbReference type="Proteomes" id="UP000494206">
    <property type="component" value="Unassembled WGS sequence"/>
</dbReference>
<gene>
    <name evidence="2" type="ORF">CBOVIS_LOCUS2944</name>
</gene>
<proteinExistence type="predicted"/>
<feature type="compositionally biased region" description="Low complexity" evidence="1">
    <location>
        <begin position="44"/>
        <end position="55"/>
    </location>
</feature>
<protein>
    <submittedName>
        <fullName evidence="2">Uncharacterized protein</fullName>
    </submittedName>
</protein>
<accession>A0A8S1E7V5</accession>
<evidence type="ECO:0000313" key="3">
    <source>
        <dbReference type="Proteomes" id="UP000494206"/>
    </source>
</evidence>
<evidence type="ECO:0000256" key="1">
    <source>
        <dbReference type="SAM" id="MobiDB-lite"/>
    </source>
</evidence>
<reference evidence="2 3" key="1">
    <citation type="submission" date="2020-04" db="EMBL/GenBank/DDBJ databases">
        <authorList>
            <person name="Laetsch R D."/>
            <person name="Stevens L."/>
            <person name="Kumar S."/>
            <person name="Blaxter L. M."/>
        </authorList>
    </citation>
    <scope>NUCLEOTIDE SEQUENCE [LARGE SCALE GENOMIC DNA]</scope>
</reference>
<keyword evidence="3" id="KW-1185">Reference proteome</keyword>
<sequence>MSQNSENNSIDMDLVSMDDTNDEMLDLALNSIDDSESANNQNLLSNQQSTSSTNNPTVGDDVDDQPITRALQEMSLEEALNHFRQMDEQRRAARRLNERAPLPRRVNQGEDAVEEVPGLFTDDNIDDPAPLENPNSPENVFHDVRELFAQVANNCSSLTNPNKGCCSHCLYAKNTPGFGGDLFANQIGIDFTSFASSSHKRCHESSSSNHDGCKKTKISNSPDPKRSDDDSDEDEDPNQPSTSRK</sequence>
<name>A0A8S1E7V5_9PELO</name>
<feature type="region of interest" description="Disordered" evidence="1">
    <location>
        <begin position="200"/>
        <end position="245"/>
    </location>
</feature>
<dbReference type="EMBL" id="CADEPM010000002">
    <property type="protein sequence ID" value="CAB3399893.1"/>
    <property type="molecule type" value="Genomic_DNA"/>
</dbReference>
<comment type="caution">
    <text evidence="2">The sequence shown here is derived from an EMBL/GenBank/DDBJ whole genome shotgun (WGS) entry which is preliminary data.</text>
</comment>
<dbReference type="AlphaFoldDB" id="A0A8S1E7V5"/>
<feature type="region of interest" description="Disordered" evidence="1">
    <location>
        <begin position="44"/>
        <end position="64"/>
    </location>
</feature>